<keyword evidence="1" id="KW-0540">Nuclease</keyword>
<evidence type="ECO:0000313" key="2">
    <source>
        <dbReference type="Proteomes" id="UP000199754"/>
    </source>
</evidence>
<keyword evidence="2" id="KW-1185">Reference proteome</keyword>
<reference evidence="1 2" key="1">
    <citation type="submission" date="2017-07" db="EMBL/GenBank/DDBJ databases">
        <title>Genome Sequence of Sulfitobacter pseudonitzschiae Strain SMR1 Isolated from a culture of the Diatom Skeletonema marinoi.</title>
        <authorList>
            <person name="Topel M."/>
            <person name="Pinder M.I.M."/>
            <person name="Johansson O.N."/>
            <person name="Kourtchenko O."/>
            <person name="Godhe A."/>
            <person name="Clarke A.K."/>
        </authorList>
    </citation>
    <scope>NUCLEOTIDE SEQUENCE [LARGE SCALE GENOMIC DNA]</scope>
    <source>
        <strain evidence="1 2">SMR1</strain>
    </source>
</reference>
<keyword evidence="1" id="KW-0255">Endonuclease</keyword>
<dbReference type="Proteomes" id="UP000199754">
    <property type="component" value="Chromosome"/>
</dbReference>
<gene>
    <name evidence="1" type="ORF">SULPSESMR1_02976</name>
</gene>
<proteinExistence type="predicted"/>
<dbReference type="EMBL" id="CP022415">
    <property type="protein sequence ID" value="ASM73757.1"/>
    <property type="molecule type" value="Genomic_DNA"/>
</dbReference>
<dbReference type="STRING" id="1402135.SAMN05444149_104427"/>
<dbReference type="KEGG" id="spse:SULPSESMR1_02976"/>
<accession>A0A221K4J1</accession>
<dbReference type="GO" id="GO:0004519">
    <property type="term" value="F:endonuclease activity"/>
    <property type="evidence" value="ECO:0007669"/>
    <property type="project" value="UniProtKB-KW"/>
</dbReference>
<dbReference type="OrthoDB" id="7667044at2"/>
<protein>
    <submittedName>
        <fullName evidence="1">HNH endonuclease</fullName>
    </submittedName>
</protein>
<dbReference type="RefSeq" id="WP_089421503.1">
    <property type="nucleotide sequence ID" value="NZ_CP022415.1"/>
</dbReference>
<dbReference type="PANTHER" id="PTHR37827">
    <property type="entry name" value="TUDOR DOMAIN-CONTAINING PROTEIN"/>
    <property type="match status" value="1"/>
</dbReference>
<dbReference type="AlphaFoldDB" id="A0A221K4J1"/>
<evidence type="ECO:0000313" key="1">
    <source>
        <dbReference type="EMBL" id="ASM73757.1"/>
    </source>
</evidence>
<dbReference type="eggNOG" id="COG1403">
    <property type="taxonomic scope" value="Bacteria"/>
</dbReference>
<organism evidence="1 2">
    <name type="scientific">Pseudosulfitobacter pseudonitzschiae</name>
    <dbReference type="NCBI Taxonomy" id="1402135"/>
    <lineage>
        <taxon>Bacteria</taxon>
        <taxon>Pseudomonadati</taxon>
        <taxon>Pseudomonadota</taxon>
        <taxon>Alphaproteobacteria</taxon>
        <taxon>Rhodobacterales</taxon>
        <taxon>Roseobacteraceae</taxon>
        <taxon>Pseudosulfitobacter</taxon>
    </lineage>
</organism>
<keyword evidence="1" id="KW-0378">Hydrolase</keyword>
<sequence>MPDASQSPVCPLCLRPIPSDVPQSLHHLIPKLKGGKGGPVVLLHHICHREVHRTFSETELARQYNTPETIRADPRMARFLDWVAKRPPGFASKVPGKRRGR</sequence>
<name>A0A221K4J1_9RHOB</name>
<dbReference type="PANTHER" id="PTHR37827:SF1">
    <property type="entry name" value="HNH DOMAIN-CONTAINING PROTEIN"/>
    <property type="match status" value="1"/>
</dbReference>